<feature type="transmembrane region" description="Helical" evidence="1">
    <location>
        <begin position="12"/>
        <end position="34"/>
    </location>
</feature>
<protein>
    <submittedName>
        <fullName evidence="2">Uncharacterized protein</fullName>
    </submittedName>
</protein>
<accession>A0A8H6YT53</accession>
<dbReference type="AlphaFoldDB" id="A0A8H6YT53"/>
<sequence>MPSTPRSPCFVAILWTVAFCLDIVCMGLYIALIIRHRHNVRWYHIVALTFISIGAVGAAYNAWRWWRIHRIQTQVAAAAILTYSGANGRGQTN</sequence>
<keyword evidence="1" id="KW-0812">Transmembrane</keyword>
<keyword evidence="1" id="KW-1133">Transmembrane helix</keyword>
<keyword evidence="3" id="KW-1185">Reference proteome</keyword>
<evidence type="ECO:0000313" key="2">
    <source>
        <dbReference type="EMBL" id="KAF7365843.1"/>
    </source>
</evidence>
<name>A0A8H6YT53_9AGAR</name>
<dbReference type="OrthoDB" id="2974046at2759"/>
<dbReference type="EMBL" id="JACAZI010000003">
    <property type="protein sequence ID" value="KAF7365843.1"/>
    <property type="molecule type" value="Genomic_DNA"/>
</dbReference>
<keyword evidence="1" id="KW-0472">Membrane</keyword>
<evidence type="ECO:0000313" key="3">
    <source>
        <dbReference type="Proteomes" id="UP000620124"/>
    </source>
</evidence>
<reference evidence="2" key="1">
    <citation type="submission" date="2020-05" db="EMBL/GenBank/DDBJ databases">
        <title>Mycena genomes resolve the evolution of fungal bioluminescence.</title>
        <authorList>
            <person name="Tsai I.J."/>
        </authorList>
    </citation>
    <scope>NUCLEOTIDE SEQUENCE</scope>
    <source>
        <strain evidence="2">CCC161011</strain>
    </source>
</reference>
<comment type="caution">
    <text evidence="2">The sequence shown here is derived from an EMBL/GenBank/DDBJ whole genome shotgun (WGS) entry which is preliminary data.</text>
</comment>
<organism evidence="2 3">
    <name type="scientific">Mycena venus</name>
    <dbReference type="NCBI Taxonomy" id="2733690"/>
    <lineage>
        <taxon>Eukaryota</taxon>
        <taxon>Fungi</taxon>
        <taxon>Dikarya</taxon>
        <taxon>Basidiomycota</taxon>
        <taxon>Agaricomycotina</taxon>
        <taxon>Agaricomycetes</taxon>
        <taxon>Agaricomycetidae</taxon>
        <taxon>Agaricales</taxon>
        <taxon>Marasmiineae</taxon>
        <taxon>Mycenaceae</taxon>
        <taxon>Mycena</taxon>
    </lineage>
</organism>
<evidence type="ECO:0000256" key="1">
    <source>
        <dbReference type="SAM" id="Phobius"/>
    </source>
</evidence>
<proteinExistence type="predicted"/>
<feature type="transmembrane region" description="Helical" evidence="1">
    <location>
        <begin position="40"/>
        <end position="63"/>
    </location>
</feature>
<dbReference type="Proteomes" id="UP000620124">
    <property type="component" value="Unassembled WGS sequence"/>
</dbReference>
<gene>
    <name evidence="2" type="ORF">MVEN_00458500</name>
</gene>